<name>A0A841Q8B8_9BACI</name>
<dbReference type="Proteomes" id="UP000581688">
    <property type="component" value="Unassembled WGS sequence"/>
</dbReference>
<accession>A0A841Q8B8</accession>
<keyword evidence="3" id="KW-1185">Reference proteome</keyword>
<dbReference type="SUPFAM" id="SSF142764">
    <property type="entry name" value="YgbK-like"/>
    <property type="match status" value="1"/>
</dbReference>
<dbReference type="EMBL" id="JACHGH010000010">
    <property type="protein sequence ID" value="MBB6454564.1"/>
    <property type="molecule type" value="Genomic_DNA"/>
</dbReference>
<protein>
    <submittedName>
        <fullName evidence="2">Uncharacterized protein YgbK (DUF1537 family)</fullName>
    </submittedName>
</protein>
<dbReference type="InterPro" id="IPR042213">
    <property type="entry name" value="NBD_C_sf"/>
</dbReference>
<dbReference type="Pfam" id="PF17042">
    <property type="entry name" value="NBD_C"/>
    <property type="match status" value="1"/>
</dbReference>
<evidence type="ECO:0000313" key="2">
    <source>
        <dbReference type="EMBL" id="MBB6454564.1"/>
    </source>
</evidence>
<dbReference type="InterPro" id="IPR031475">
    <property type="entry name" value="NBD_C"/>
</dbReference>
<reference evidence="2 3" key="1">
    <citation type="submission" date="2020-08" db="EMBL/GenBank/DDBJ databases">
        <title>Genomic Encyclopedia of Type Strains, Phase IV (KMG-IV): sequencing the most valuable type-strain genomes for metagenomic binning, comparative biology and taxonomic classification.</title>
        <authorList>
            <person name="Goeker M."/>
        </authorList>
    </citation>
    <scope>NUCLEOTIDE SEQUENCE [LARGE SCALE GENOMIC DNA]</scope>
    <source>
        <strain evidence="2 3">DSM 19612</strain>
    </source>
</reference>
<dbReference type="AlphaFoldDB" id="A0A841Q8B8"/>
<evidence type="ECO:0000259" key="1">
    <source>
        <dbReference type="Pfam" id="PF17042"/>
    </source>
</evidence>
<proteinExistence type="predicted"/>
<gene>
    <name evidence="2" type="ORF">HNQ94_003053</name>
</gene>
<comment type="caution">
    <text evidence="2">The sequence shown here is derived from an EMBL/GenBank/DDBJ whole genome shotgun (WGS) entry which is preliminary data.</text>
</comment>
<evidence type="ECO:0000313" key="3">
    <source>
        <dbReference type="Proteomes" id="UP000581688"/>
    </source>
</evidence>
<dbReference type="Gene3D" id="3.40.980.20">
    <property type="entry name" value="Four-carbon acid sugar kinase, nucleotide binding domain"/>
    <property type="match status" value="1"/>
</dbReference>
<sequence length="142" mass="15417">MDPIELVEGALTKEDIWKQIESINEDAVLVCSSDKPENVKKAQEAGMEKVSEMLEQTTAYIAKNAEKSGANRIILAGGETSGAVTRILGYDSYLVGESIAPGVPVMVPLKNKDLRLVLISGNFGQEDFFLRAVDITKDDTNV</sequence>
<organism evidence="2 3">
    <name type="scientific">Salirhabdus euzebyi</name>
    <dbReference type="NCBI Taxonomy" id="394506"/>
    <lineage>
        <taxon>Bacteria</taxon>
        <taxon>Bacillati</taxon>
        <taxon>Bacillota</taxon>
        <taxon>Bacilli</taxon>
        <taxon>Bacillales</taxon>
        <taxon>Bacillaceae</taxon>
        <taxon>Salirhabdus</taxon>
    </lineage>
</organism>
<feature type="domain" description="Four-carbon acid sugar kinase nucleotide binding" evidence="1">
    <location>
        <begin position="14"/>
        <end position="129"/>
    </location>
</feature>